<organism evidence="7 8">
    <name type="scientific">Periophthalmus magnuspinnatus</name>
    <dbReference type="NCBI Taxonomy" id="409849"/>
    <lineage>
        <taxon>Eukaryota</taxon>
        <taxon>Metazoa</taxon>
        <taxon>Chordata</taxon>
        <taxon>Craniata</taxon>
        <taxon>Vertebrata</taxon>
        <taxon>Euteleostomi</taxon>
        <taxon>Actinopterygii</taxon>
        <taxon>Neopterygii</taxon>
        <taxon>Teleostei</taxon>
        <taxon>Neoteleostei</taxon>
        <taxon>Acanthomorphata</taxon>
        <taxon>Gobiaria</taxon>
        <taxon>Gobiiformes</taxon>
        <taxon>Gobioidei</taxon>
        <taxon>Gobiidae</taxon>
        <taxon>Oxudercinae</taxon>
        <taxon>Periophthalmus</taxon>
    </lineage>
</organism>
<dbReference type="InterPro" id="IPR058889">
    <property type="entry name" value="WHD_SOWAHA-C"/>
</dbReference>
<keyword evidence="8" id="KW-1185">Reference proteome</keyword>
<evidence type="ECO:0000256" key="3">
    <source>
        <dbReference type="ARBA" id="ARBA00038122"/>
    </source>
</evidence>
<sequence>MGGKVKKSELVRRFKGLIECDDHEQRECNREMFKNFVNNVAVVKEIDGARFVVLRKKYEPLLESYQAQEGAGNTGDDVHAVRKGELQRPPVPSEDARNGDELQEQNNDESCENPSEMVNPIQMALQRCKYDFTPRRSMGFGIQNAEEKQASRAANMDSPNVKKSKSSKVSTEMKENRVPSTVPLEQNEHEWLVKCASGHWSQVYGLLLLDSQLAEKKDFISGFTALHWAAKFGNSDMLVKIFEVSKQGGVEVDVNAKTHGGYTPLHIAALHDQEYILAMLVAEYGADPKIRDNCGRRAYHYLHKGVSQTIREMLGQPKFTSTEINKVNQYDKEEQEVFPDLSKGLQSISKLFQPTLTGHKKKSKSRTTLYSLQDEPEMEERQDGSVAGRYRVVSDVFM</sequence>
<feature type="region of interest" description="Disordered" evidence="5">
    <location>
        <begin position="85"/>
        <end position="115"/>
    </location>
</feature>
<evidence type="ECO:0000256" key="2">
    <source>
        <dbReference type="ARBA" id="ARBA00023043"/>
    </source>
</evidence>
<protein>
    <recommendedName>
        <fullName evidence="6">SOWAHA-C winged helix-turn-helix domain-containing protein</fullName>
    </recommendedName>
</protein>
<reference evidence="7" key="2">
    <citation type="submission" date="2025-09" db="UniProtKB">
        <authorList>
            <consortium name="Ensembl"/>
        </authorList>
    </citation>
    <scope>IDENTIFICATION</scope>
</reference>
<feature type="domain" description="SOWAHA-C winged helix-turn-helix" evidence="6">
    <location>
        <begin position="2"/>
        <end position="69"/>
    </location>
</feature>
<dbReference type="InterPro" id="IPR036770">
    <property type="entry name" value="Ankyrin_rpt-contain_sf"/>
</dbReference>
<evidence type="ECO:0000259" key="6">
    <source>
        <dbReference type="Pfam" id="PF25877"/>
    </source>
</evidence>
<dbReference type="InterPro" id="IPR002110">
    <property type="entry name" value="Ankyrin_rpt"/>
</dbReference>
<dbReference type="PANTHER" id="PTHR14491">
    <property type="entry name" value="SOSONDOWAH, ISOFORM G"/>
    <property type="match status" value="1"/>
</dbReference>
<dbReference type="AlphaFoldDB" id="A0A3B4B7P5"/>
<dbReference type="Pfam" id="PF12796">
    <property type="entry name" value="Ank_2"/>
    <property type="match status" value="1"/>
</dbReference>
<reference evidence="7" key="1">
    <citation type="submission" date="2025-08" db="UniProtKB">
        <authorList>
            <consortium name="Ensembl"/>
        </authorList>
    </citation>
    <scope>IDENTIFICATION</scope>
</reference>
<dbReference type="PANTHER" id="PTHR14491:SF2">
    <property type="entry name" value="ANKYRIN REPEAT DOMAIN-CONTAINING PROTEIN SOWAHA"/>
    <property type="match status" value="1"/>
</dbReference>
<evidence type="ECO:0000256" key="5">
    <source>
        <dbReference type="SAM" id="MobiDB-lite"/>
    </source>
</evidence>
<keyword evidence="2 4" id="KW-0040">ANK repeat</keyword>
<evidence type="ECO:0000313" key="7">
    <source>
        <dbReference type="Ensembl" id="ENSPMGP00000024549.1"/>
    </source>
</evidence>
<dbReference type="PROSITE" id="PS50297">
    <property type="entry name" value="ANK_REP_REGION"/>
    <property type="match status" value="1"/>
</dbReference>
<accession>A0A3B4B7P5</accession>
<evidence type="ECO:0000256" key="1">
    <source>
        <dbReference type="ARBA" id="ARBA00022737"/>
    </source>
</evidence>
<dbReference type="Pfam" id="PF25877">
    <property type="entry name" value="WHD_SOWAH"/>
    <property type="match status" value="1"/>
</dbReference>
<proteinExistence type="inferred from homology"/>
<dbReference type="SMART" id="SM00248">
    <property type="entry name" value="ANK"/>
    <property type="match status" value="2"/>
</dbReference>
<name>A0A3B4B7P5_9GOBI</name>
<evidence type="ECO:0000313" key="8">
    <source>
        <dbReference type="Proteomes" id="UP000261520"/>
    </source>
</evidence>
<feature type="region of interest" description="Disordered" evidence="5">
    <location>
        <begin position="148"/>
        <end position="181"/>
    </location>
</feature>
<comment type="similarity">
    <text evidence="3">Belongs to the SOWAH family.</text>
</comment>
<dbReference type="SUPFAM" id="SSF48403">
    <property type="entry name" value="Ankyrin repeat"/>
    <property type="match status" value="1"/>
</dbReference>
<feature type="repeat" description="ANK" evidence="4">
    <location>
        <begin position="260"/>
        <end position="293"/>
    </location>
</feature>
<dbReference type="Ensembl" id="ENSPMGT00000026154.1">
    <property type="protein sequence ID" value="ENSPMGP00000024549.1"/>
    <property type="gene ID" value="ENSPMGG00000019860.1"/>
</dbReference>
<dbReference type="PROSITE" id="PS50088">
    <property type="entry name" value="ANK_REPEAT"/>
    <property type="match status" value="1"/>
</dbReference>
<keyword evidence="1" id="KW-0677">Repeat</keyword>
<feature type="compositionally biased region" description="Acidic residues" evidence="5">
    <location>
        <begin position="101"/>
        <end position="111"/>
    </location>
</feature>
<dbReference type="Proteomes" id="UP000261520">
    <property type="component" value="Unplaced"/>
</dbReference>
<evidence type="ECO:0000256" key="4">
    <source>
        <dbReference type="PROSITE-ProRule" id="PRU00023"/>
    </source>
</evidence>
<dbReference type="Gene3D" id="1.25.40.20">
    <property type="entry name" value="Ankyrin repeat-containing domain"/>
    <property type="match status" value="1"/>
</dbReference>
<dbReference type="STRING" id="409849.ENSPMGP00000024549"/>